<gene>
    <name evidence="2" type="ORF">g.27999</name>
</gene>
<sequence length="302" mass="32000">MAPFHFRGMKGVNISCASPASTATCSSMDPRRSVSRHGRAIDRLQAPGPHLRDSRWAASALNWVPPSPSKLKSYAHKGRKSSEAPANLVSPAASSRYLLGDDDAFFDVFPDLDPLPAFIPINSARFRSVTGDDDSPALKPSSSSSVAAAASRVGPVCLGASSSSSSSSTSSLPPARLLQITKGDGSPALGPPASTRPPYLDHLEPAAVASPPSPRFEIVQGDDDSAVIESPPGRLLQGHAFFRASSSLSETRFHTTKGEDSAVLKPSSSARARDQVQDILLFNFLYILSFPNRKQLKIMCSS</sequence>
<evidence type="ECO:0000313" key="2">
    <source>
        <dbReference type="EMBL" id="JAT58136.1"/>
    </source>
</evidence>
<reference evidence="2" key="1">
    <citation type="submission" date="2015-07" db="EMBL/GenBank/DDBJ databases">
        <title>Transcriptome Assembly of Anthurium amnicola.</title>
        <authorList>
            <person name="Suzuki J."/>
        </authorList>
    </citation>
    <scope>NUCLEOTIDE SEQUENCE</scope>
</reference>
<dbReference type="AlphaFoldDB" id="A0A1D1YU41"/>
<dbReference type="EMBL" id="GDJX01009800">
    <property type="protein sequence ID" value="JAT58136.1"/>
    <property type="molecule type" value="Transcribed_RNA"/>
</dbReference>
<evidence type="ECO:0000256" key="1">
    <source>
        <dbReference type="SAM" id="MobiDB-lite"/>
    </source>
</evidence>
<accession>A0A1D1YU41</accession>
<organism evidence="2">
    <name type="scientific">Anthurium amnicola</name>
    <dbReference type="NCBI Taxonomy" id="1678845"/>
    <lineage>
        <taxon>Eukaryota</taxon>
        <taxon>Viridiplantae</taxon>
        <taxon>Streptophyta</taxon>
        <taxon>Embryophyta</taxon>
        <taxon>Tracheophyta</taxon>
        <taxon>Spermatophyta</taxon>
        <taxon>Magnoliopsida</taxon>
        <taxon>Liliopsida</taxon>
        <taxon>Araceae</taxon>
        <taxon>Pothoideae</taxon>
        <taxon>Potheae</taxon>
        <taxon>Anthurium</taxon>
    </lineage>
</organism>
<proteinExistence type="predicted"/>
<protein>
    <submittedName>
        <fullName evidence="2">Uncharacterized protein</fullName>
    </submittedName>
</protein>
<name>A0A1D1YU41_9ARAE</name>
<feature type="region of interest" description="Disordered" evidence="1">
    <location>
        <begin position="178"/>
        <end position="213"/>
    </location>
</feature>